<gene>
    <name evidence="1" type="ORF">NCTC13063_01391</name>
</gene>
<dbReference type="AlphaFoldDB" id="A0AAQ1ZJ24"/>
<dbReference type="EMBL" id="UGTJ01000001">
    <property type="protein sequence ID" value="SUB80110.1"/>
    <property type="molecule type" value="Genomic_DNA"/>
</dbReference>
<protein>
    <submittedName>
        <fullName evidence="1">Uncharacterized protein</fullName>
    </submittedName>
</protein>
<name>A0AAQ1ZJ24_9BACT</name>
<sequence length="50" mass="5795">MNTEIYKLWSYILKSAERHASLKIGLMLLADVMIYQLGKSAGEAFYYILH</sequence>
<comment type="caution">
    <text evidence="1">The sequence shown here is derived from an EMBL/GenBank/DDBJ whole genome shotgun (WGS) entry which is preliminary data.</text>
</comment>
<reference evidence="1 2" key="1">
    <citation type="submission" date="2018-06" db="EMBL/GenBank/DDBJ databases">
        <authorList>
            <consortium name="Pathogen Informatics"/>
            <person name="Doyle S."/>
        </authorList>
    </citation>
    <scope>NUCLEOTIDE SEQUENCE [LARGE SCALE GENOMIC DNA]</scope>
    <source>
        <strain evidence="1 2">NCTC13063</strain>
    </source>
</reference>
<organism evidence="1 2">
    <name type="scientific">Segatella buccae</name>
    <dbReference type="NCBI Taxonomy" id="28126"/>
    <lineage>
        <taxon>Bacteria</taxon>
        <taxon>Pseudomonadati</taxon>
        <taxon>Bacteroidota</taxon>
        <taxon>Bacteroidia</taxon>
        <taxon>Bacteroidales</taxon>
        <taxon>Prevotellaceae</taxon>
        <taxon>Segatella</taxon>
    </lineage>
</organism>
<dbReference type="RefSeq" id="WP_181792902.1">
    <property type="nucleotide sequence ID" value="NZ_DBFWLE010000024.1"/>
</dbReference>
<evidence type="ECO:0000313" key="2">
    <source>
        <dbReference type="Proteomes" id="UP000255283"/>
    </source>
</evidence>
<accession>A0AAQ1ZJ24</accession>
<evidence type="ECO:0000313" key="1">
    <source>
        <dbReference type="EMBL" id="SUB80110.1"/>
    </source>
</evidence>
<dbReference type="Proteomes" id="UP000255283">
    <property type="component" value="Unassembled WGS sequence"/>
</dbReference>
<proteinExistence type="predicted"/>